<evidence type="ECO:0000259" key="1">
    <source>
        <dbReference type="SMART" id="SM01100"/>
    </source>
</evidence>
<dbReference type="Proteomes" id="UP001054837">
    <property type="component" value="Unassembled WGS sequence"/>
</dbReference>
<keyword evidence="3" id="KW-1185">Reference proteome</keyword>
<dbReference type="PANTHER" id="PTHR10174">
    <property type="entry name" value="ALPHA-TOCOPHEROL TRANSFER PROTEIN-RELATED"/>
    <property type="match status" value="1"/>
</dbReference>
<dbReference type="InterPro" id="IPR036273">
    <property type="entry name" value="CRAL/TRIO_N_dom_sf"/>
</dbReference>
<dbReference type="SMART" id="SM01100">
    <property type="entry name" value="CRAL_TRIO_N"/>
    <property type="match status" value="1"/>
</dbReference>
<protein>
    <recommendedName>
        <fullName evidence="1">CRAL/TRIO N-terminal domain-containing protein</fullName>
    </recommendedName>
</protein>
<dbReference type="EMBL" id="BPLQ01001855">
    <property type="protein sequence ID" value="GIX86103.1"/>
    <property type="molecule type" value="Genomic_DNA"/>
</dbReference>
<name>A0AAV4NQQ7_9ARAC</name>
<dbReference type="GO" id="GO:0016020">
    <property type="term" value="C:membrane"/>
    <property type="evidence" value="ECO:0007669"/>
    <property type="project" value="TreeGrafter"/>
</dbReference>
<sequence length="122" mass="14682">MDEAQTIVVGKKVHRPLLDNTTITDDLRVAREELNETPETREVALKVLKKMLAEQDEFIPRVDDVFLLRFLRCRKFDCERAFKTVKEHYKFRKQNPDIYPFADWHRKGFESLHFQFPTSQRQ</sequence>
<gene>
    <name evidence="2" type="ORF">CDAR_309051</name>
</gene>
<organism evidence="2 3">
    <name type="scientific">Caerostris darwini</name>
    <dbReference type="NCBI Taxonomy" id="1538125"/>
    <lineage>
        <taxon>Eukaryota</taxon>
        <taxon>Metazoa</taxon>
        <taxon>Ecdysozoa</taxon>
        <taxon>Arthropoda</taxon>
        <taxon>Chelicerata</taxon>
        <taxon>Arachnida</taxon>
        <taxon>Araneae</taxon>
        <taxon>Araneomorphae</taxon>
        <taxon>Entelegynae</taxon>
        <taxon>Araneoidea</taxon>
        <taxon>Araneidae</taxon>
        <taxon>Caerostris</taxon>
    </lineage>
</organism>
<dbReference type="PANTHER" id="PTHR10174:SF130">
    <property type="entry name" value="ALPHA-TOCOPHEROL TRANSFER PROTEIN-LIKE"/>
    <property type="match status" value="1"/>
</dbReference>
<proteinExistence type="predicted"/>
<dbReference type="Pfam" id="PF03765">
    <property type="entry name" value="CRAL_TRIO_N"/>
    <property type="match status" value="1"/>
</dbReference>
<dbReference type="SUPFAM" id="SSF46938">
    <property type="entry name" value="CRAL/TRIO N-terminal domain"/>
    <property type="match status" value="1"/>
</dbReference>
<evidence type="ECO:0000313" key="2">
    <source>
        <dbReference type="EMBL" id="GIX86103.1"/>
    </source>
</evidence>
<reference evidence="2 3" key="1">
    <citation type="submission" date="2021-06" db="EMBL/GenBank/DDBJ databases">
        <title>Caerostris darwini draft genome.</title>
        <authorList>
            <person name="Kono N."/>
            <person name="Arakawa K."/>
        </authorList>
    </citation>
    <scope>NUCLEOTIDE SEQUENCE [LARGE SCALE GENOMIC DNA]</scope>
</reference>
<dbReference type="InterPro" id="IPR011074">
    <property type="entry name" value="CRAL/TRIO_N_dom"/>
</dbReference>
<comment type="caution">
    <text evidence="2">The sequence shown here is derived from an EMBL/GenBank/DDBJ whole genome shotgun (WGS) entry which is preliminary data.</text>
</comment>
<dbReference type="GO" id="GO:1902936">
    <property type="term" value="F:phosphatidylinositol bisphosphate binding"/>
    <property type="evidence" value="ECO:0007669"/>
    <property type="project" value="TreeGrafter"/>
</dbReference>
<dbReference type="AlphaFoldDB" id="A0AAV4NQQ7"/>
<feature type="domain" description="CRAL/TRIO N-terminal" evidence="1">
    <location>
        <begin position="63"/>
        <end position="88"/>
    </location>
</feature>
<accession>A0AAV4NQQ7</accession>
<evidence type="ECO:0000313" key="3">
    <source>
        <dbReference type="Proteomes" id="UP001054837"/>
    </source>
</evidence>
<dbReference type="Gene3D" id="1.10.8.20">
    <property type="entry name" value="N-terminal domain of phosphatidylinositol transfer protein sec14p"/>
    <property type="match status" value="1"/>
</dbReference>